<sequence>MIIETVKKLLNSNISATKIEEKTGVDASSIRRIRRGERKVENLSFESGVKLYEYEKGRN</sequence>
<evidence type="ECO:0000313" key="2">
    <source>
        <dbReference type="Proteomes" id="UP000242694"/>
    </source>
</evidence>
<comment type="caution">
    <text evidence="1">The sequence shown here is derived from an EMBL/GenBank/DDBJ whole genome shotgun (WGS) entry which is preliminary data.</text>
</comment>
<dbReference type="EMBL" id="PZDI01000083">
    <property type="protein sequence ID" value="PTH12837.1"/>
    <property type="molecule type" value="Genomic_DNA"/>
</dbReference>
<name>A0ABX5IDG1_9STAP</name>
<dbReference type="Proteomes" id="UP000242694">
    <property type="component" value="Unassembled WGS sequence"/>
</dbReference>
<reference evidence="1 2" key="1">
    <citation type="journal article" date="2016" name="Front. Microbiol.">
        <title>Comprehensive Phylogenetic Analysis of Bovine Non-aureus Staphylococci Species Based on Whole-Genome Sequencing.</title>
        <authorList>
            <person name="Naushad S."/>
            <person name="Barkema H.W."/>
            <person name="Luby C."/>
            <person name="Condas L.A."/>
            <person name="Nobrega D.B."/>
            <person name="Carson D.A."/>
            <person name="De Buck J."/>
        </authorList>
    </citation>
    <scope>NUCLEOTIDE SEQUENCE [LARGE SCALE GENOMIC DNA]</scope>
    <source>
        <strain evidence="1 2">SNUC 993</strain>
    </source>
</reference>
<keyword evidence="2" id="KW-1185">Reference proteome</keyword>
<protein>
    <recommendedName>
        <fullName evidence="3">XRE family transcriptional regulator</fullName>
    </recommendedName>
</protein>
<evidence type="ECO:0008006" key="3">
    <source>
        <dbReference type="Google" id="ProtNLM"/>
    </source>
</evidence>
<dbReference type="RefSeq" id="WP_107392899.1">
    <property type="nucleotide sequence ID" value="NZ_JAHCOE010000010.1"/>
</dbReference>
<accession>A0ABX5IDG1</accession>
<evidence type="ECO:0000313" key="1">
    <source>
        <dbReference type="EMBL" id="PTH12837.1"/>
    </source>
</evidence>
<gene>
    <name evidence="1" type="ORF">BU607_10520</name>
</gene>
<organism evidence="1 2">
    <name type="scientific">Staphylococcus auricularis</name>
    <dbReference type="NCBI Taxonomy" id="29379"/>
    <lineage>
        <taxon>Bacteria</taxon>
        <taxon>Bacillati</taxon>
        <taxon>Bacillota</taxon>
        <taxon>Bacilli</taxon>
        <taxon>Bacillales</taxon>
        <taxon>Staphylococcaceae</taxon>
        <taxon>Staphylococcus</taxon>
    </lineage>
</organism>
<proteinExistence type="predicted"/>